<evidence type="ECO:0000313" key="1">
    <source>
        <dbReference type="EMBL" id="GJH30195.1"/>
    </source>
</evidence>
<name>A0AA37MJM3_9BURK</name>
<protein>
    <submittedName>
        <fullName evidence="1">Uncharacterized protein</fullName>
    </submittedName>
</protein>
<evidence type="ECO:0000313" key="2">
    <source>
        <dbReference type="Proteomes" id="UP001055111"/>
    </source>
</evidence>
<accession>A0AA37MJM3</accession>
<sequence>MSDYTEPTWLTFIGSLGKESMGNAESFTLSESGKTLTLRAAA</sequence>
<gene>
    <name evidence="1" type="ORF">CBA19CS42_36785</name>
</gene>
<dbReference type="RefSeq" id="WP_273654989.1">
    <property type="nucleotide sequence ID" value="NZ_BPUS01000032.1"/>
</dbReference>
<dbReference type="AlphaFoldDB" id="A0AA37MJM3"/>
<comment type="caution">
    <text evidence="1">The sequence shown here is derived from an EMBL/GenBank/DDBJ whole genome shotgun (WGS) entry which is preliminary data.</text>
</comment>
<dbReference type="Proteomes" id="UP001055111">
    <property type="component" value="Unassembled WGS sequence"/>
</dbReference>
<organism evidence="1 2">
    <name type="scientific">Caballeronia novacaledonica</name>
    <dbReference type="NCBI Taxonomy" id="1544861"/>
    <lineage>
        <taxon>Bacteria</taxon>
        <taxon>Pseudomonadati</taxon>
        <taxon>Pseudomonadota</taxon>
        <taxon>Betaproteobacteria</taxon>
        <taxon>Burkholderiales</taxon>
        <taxon>Burkholderiaceae</taxon>
        <taxon>Caballeronia</taxon>
    </lineage>
</organism>
<dbReference type="EMBL" id="BPUS01000032">
    <property type="protein sequence ID" value="GJH30195.1"/>
    <property type="molecule type" value="Genomic_DNA"/>
</dbReference>
<proteinExistence type="predicted"/>
<reference evidence="1" key="1">
    <citation type="submission" date="2022-09" db="EMBL/GenBank/DDBJ databases">
        <title>Isolation and characterization of 3-chlorobenzoate degrading bacteria from soils in Shizuoka.</title>
        <authorList>
            <person name="Ifat A."/>
            <person name="Ogawa N."/>
            <person name="Kimbara K."/>
            <person name="Moriuchi R."/>
            <person name="Dohra H."/>
            <person name="Shintani M."/>
        </authorList>
    </citation>
    <scope>NUCLEOTIDE SEQUENCE</scope>
    <source>
        <strain evidence="1">19CS4-2</strain>
    </source>
</reference>